<gene>
    <name evidence="2" type="ORF">EJ08DRAFT_570757</name>
</gene>
<feature type="region of interest" description="Disordered" evidence="1">
    <location>
        <begin position="112"/>
        <end position="163"/>
    </location>
</feature>
<feature type="compositionally biased region" description="Basic and acidic residues" evidence="1">
    <location>
        <begin position="328"/>
        <end position="339"/>
    </location>
</feature>
<sequence length="388" mass="42518">LLSHTTDVPGCHRLRTPQIPKVVVKKEPGSPELPTPRHRPSRLNLSSNHNMSGGALSARPSAPLTSRESAGLALHDVGLACLSPGFNTQDPSMREQLERSMSVREQQRKIIEARSKGGKPGEAETPRHGPESSSFNPSMRTPGTSRRKGPPPGLSIAPPSHEQFAQERVIQSAPLHMSFPRHHMQPMTRQIINQPSNLSQTSHIHHVPANQTNNRLPPIADVFPGELQAGPSSSTRNSQYHSPGNSSHSNIQPPLPSPSYPPPPHTSSYPSGPGARPREFKSAEEAVQSMVNGREELLPRIVHYGGHQPPTPPSPKNIGLGVSHGSARRRDREEYERDAGSPPLGRGPQPQQQRKGPFGEERDSPETQRAKKEEFIQLCARAWDLFHS</sequence>
<keyword evidence="3" id="KW-1185">Reference proteome</keyword>
<evidence type="ECO:0000313" key="3">
    <source>
        <dbReference type="Proteomes" id="UP000800235"/>
    </source>
</evidence>
<feature type="non-terminal residue" evidence="2">
    <location>
        <position position="388"/>
    </location>
</feature>
<feature type="compositionally biased region" description="Pro residues" evidence="1">
    <location>
        <begin position="253"/>
        <end position="265"/>
    </location>
</feature>
<feature type="compositionally biased region" description="Low complexity" evidence="1">
    <location>
        <begin position="340"/>
        <end position="356"/>
    </location>
</feature>
<dbReference type="OrthoDB" id="4463286at2759"/>
<feature type="region of interest" description="Disordered" evidence="1">
    <location>
        <begin position="208"/>
        <end position="286"/>
    </location>
</feature>
<proteinExistence type="predicted"/>
<dbReference type="Proteomes" id="UP000800235">
    <property type="component" value="Unassembled WGS sequence"/>
</dbReference>
<dbReference type="AlphaFoldDB" id="A0A9P4NG60"/>
<feature type="non-terminal residue" evidence="2">
    <location>
        <position position="1"/>
    </location>
</feature>
<feature type="compositionally biased region" description="Basic and acidic residues" evidence="1">
    <location>
        <begin position="357"/>
        <end position="373"/>
    </location>
</feature>
<feature type="compositionally biased region" description="Basic and acidic residues" evidence="1">
    <location>
        <begin position="112"/>
        <end position="130"/>
    </location>
</feature>
<evidence type="ECO:0000256" key="1">
    <source>
        <dbReference type="SAM" id="MobiDB-lite"/>
    </source>
</evidence>
<feature type="compositionally biased region" description="Polar residues" evidence="1">
    <location>
        <begin position="131"/>
        <end position="144"/>
    </location>
</feature>
<feature type="compositionally biased region" description="Basic and acidic residues" evidence="1">
    <location>
        <begin position="92"/>
        <end position="105"/>
    </location>
</feature>
<feature type="region of interest" description="Disordered" evidence="1">
    <location>
        <begin position="303"/>
        <end position="373"/>
    </location>
</feature>
<comment type="caution">
    <text evidence="2">The sequence shown here is derived from an EMBL/GenBank/DDBJ whole genome shotgun (WGS) entry which is preliminary data.</text>
</comment>
<evidence type="ECO:0000313" key="2">
    <source>
        <dbReference type="EMBL" id="KAF2419901.1"/>
    </source>
</evidence>
<name>A0A9P4NG60_9PEZI</name>
<feature type="region of interest" description="Disordered" evidence="1">
    <location>
        <begin position="86"/>
        <end position="105"/>
    </location>
</feature>
<organism evidence="2 3">
    <name type="scientific">Tothia fuscella</name>
    <dbReference type="NCBI Taxonomy" id="1048955"/>
    <lineage>
        <taxon>Eukaryota</taxon>
        <taxon>Fungi</taxon>
        <taxon>Dikarya</taxon>
        <taxon>Ascomycota</taxon>
        <taxon>Pezizomycotina</taxon>
        <taxon>Dothideomycetes</taxon>
        <taxon>Pleosporomycetidae</taxon>
        <taxon>Venturiales</taxon>
        <taxon>Cylindrosympodiaceae</taxon>
        <taxon>Tothia</taxon>
    </lineage>
</organism>
<dbReference type="EMBL" id="MU007115">
    <property type="protein sequence ID" value="KAF2419901.1"/>
    <property type="molecule type" value="Genomic_DNA"/>
</dbReference>
<protein>
    <submittedName>
        <fullName evidence="2">Uncharacterized protein</fullName>
    </submittedName>
</protein>
<reference evidence="2" key="1">
    <citation type="journal article" date="2020" name="Stud. Mycol.">
        <title>101 Dothideomycetes genomes: a test case for predicting lifestyles and emergence of pathogens.</title>
        <authorList>
            <person name="Haridas S."/>
            <person name="Albert R."/>
            <person name="Binder M."/>
            <person name="Bloem J."/>
            <person name="Labutti K."/>
            <person name="Salamov A."/>
            <person name="Andreopoulos B."/>
            <person name="Baker S."/>
            <person name="Barry K."/>
            <person name="Bills G."/>
            <person name="Bluhm B."/>
            <person name="Cannon C."/>
            <person name="Castanera R."/>
            <person name="Culley D."/>
            <person name="Daum C."/>
            <person name="Ezra D."/>
            <person name="Gonzalez J."/>
            <person name="Henrissat B."/>
            <person name="Kuo A."/>
            <person name="Liang C."/>
            <person name="Lipzen A."/>
            <person name="Lutzoni F."/>
            <person name="Magnuson J."/>
            <person name="Mondo S."/>
            <person name="Nolan M."/>
            <person name="Ohm R."/>
            <person name="Pangilinan J."/>
            <person name="Park H.-J."/>
            <person name="Ramirez L."/>
            <person name="Alfaro M."/>
            <person name="Sun H."/>
            <person name="Tritt A."/>
            <person name="Yoshinaga Y."/>
            <person name="Zwiers L.-H."/>
            <person name="Turgeon B."/>
            <person name="Goodwin S."/>
            <person name="Spatafora J."/>
            <person name="Crous P."/>
            <person name="Grigoriev I."/>
        </authorList>
    </citation>
    <scope>NUCLEOTIDE SEQUENCE</scope>
    <source>
        <strain evidence="2">CBS 130266</strain>
    </source>
</reference>
<accession>A0A9P4NG60</accession>
<feature type="compositionally biased region" description="Polar residues" evidence="1">
    <location>
        <begin position="230"/>
        <end position="252"/>
    </location>
</feature>
<feature type="region of interest" description="Disordered" evidence="1">
    <location>
        <begin position="25"/>
        <end position="64"/>
    </location>
</feature>